<evidence type="ECO:0000313" key="3">
    <source>
        <dbReference type="EMBL" id="OGK16315.1"/>
    </source>
</evidence>
<evidence type="ECO:0000256" key="1">
    <source>
        <dbReference type="SAM" id="Phobius"/>
    </source>
</evidence>
<comment type="caution">
    <text evidence="3">The sequence shown here is derived from an EMBL/GenBank/DDBJ whole genome shotgun (WGS) entry which is preliminary data.</text>
</comment>
<protein>
    <recommendedName>
        <fullName evidence="2">Serine aminopeptidase S33 domain-containing protein</fullName>
    </recommendedName>
</protein>
<dbReference type="Proteomes" id="UP000177208">
    <property type="component" value="Unassembled WGS sequence"/>
</dbReference>
<dbReference type="InterPro" id="IPR022742">
    <property type="entry name" value="Hydrolase_4"/>
</dbReference>
<dbReference type="Pfam" id="PF12146">
    <property type="entry name" value="Hydrolase_4"/>
    <property type="match status" value="1"/>
</dbReference>
<dbReference type="EMBL" id="MFZG01000024">
    <property type="protein sequence ID" value="OGK16315.1"/>
    <property type="molecule type" value="Genomic_DNA"/>
</dbReference>
<dbReference type="AlphaFoldDB" id="A0A1F7GC14"/>
<dbReference type="PANTHER" id="PTHR42886:SF53">
    <property type="entry name" value="ALPHA_BETA-HYDROLASES SUPERFAMILY PROTEIN"/>
    <property type="match status" value="1"/>
</dbReference>
<feature type="domain" description="Serine aminopeptidase S33" evidence="2">
    <location>
        <begin position="25"/>
        <end position="132"/>
    </location>
</feature>
<feature type="transmembrane region" description="Helical" evidence="1">
    <location>
        <begin position="96"/>
        <end position="114"/>
    </location>
</feature>
<keyword evidence="1" id="KW-1133">Transmembrane helix</keyword>
<evidence type="ECO:0000313" key="4">
    <source>
        <dbReference type="Proteomes" id="UP000177208"/>
    </source>
</evidence>
<name>A0A1F7GC14_9BACT</name>
<keyword evidence="1" id="KW-0472">Membrane</keyword>
<sequence length="229" mass="25899">MNKTIKIKNKSGNKLLGILQTGINKRLIIICNGYDSTKEFLPINKLADGLNKNGYSVFRFDFSGTGQSNGEKRVFLTQQVDDLNCVVNYFTKFNKLILLGFSLGALSAAIVSVTNPKVTHLITLNGYFGRGELGKEVRNTYLKYRLAALIIPKFRADYKFFKDNFLPAKIKIPVLVIYTKKDDVVYPVQSERFYLELSTKYKMLQNLGLLKHNLTGKDDVLKIVSAINI</sequence>
<dbReference type="InterPro" id="IPR029058">
    <property type="entry name" value="AB_hydrolase_fold"/>
</dbReference>
<dbReference type="SUPFAM" id="SSF53474">
    <property type="entry name" value="alpha/beta-Hydrolases"/>
    <property type="match status" value="1"/>
</dbReference>
<dbReference type="Gene3D" id="3.40.50.1820">
    <property type="entry name" value="alpha/beta hydrolase"/>
    <property type="match status" value="1"/>
</dbReference>
<organism evidence="3 4">
    <name type="scientific">Candidatus Roizmanbacteria bacterium RIFCSPHIGHO2_01_FULL_39_12c</name>
    <dbReference type="NCBI Taxonomy" id="1802031"/>
    <lineage>
        <taxon>Bacteria</taxon>
        <taxon>Candidatus Roizmaniibacteriota</taxon>
    </lineage>
</organism>
<evidence type="ECO:0000259" key="2">
    <source>
        <dbReference type="Pfam" id="PF12146"/>
    </source>
</evidence>
<gene>
    <name evidence="3" type="ORF">A2774_05225</name>
</gene>
<reference evidence="3 4" key="1">
    <citation type="journal article" date="2016" name="Nat. Commun.">
        <title>Thousands of microbial genomes shed light on interconnected biogeochemical processes in an aquifer system.</title>
        <authorList>
            <person name="Anantharaman K."/>
            <person name="Brown C.T."/>
            <person name="Hug L.A."/>
            <person name="Sharon I."/>
            <person name="Castelle C.J."/>
            <person name="Probst A.J."/>
            <person name="Thomas B.C."/>
            <person name="Singh A."/>
            <person name="Wilkins M.J."/>
            <person name="Karaoz U."/>
            <person name="Brodie E.L."/>
            <person name="Williams K.H."/>
            <person name="Hubbard S.S."/>
            <person name="Banfield J.F."/>
        </authorList>
    </citation>
    <scope>NUCLEOTIDE SEQUENCE [LARGE SCALE GENOMIC DNA]</scope>
</reference>
<keyword evidence="1" id="KW-0812">Transmembrane</keyword>
<accession>A0A1F7GC14</accession>
<proteinExistence type="predicted"/>
<dbReference type="PANTHER" id="PTHR42886">
    <property type="entry name" value="RE40534P-RELATED"/>
    <property type="match status" value="1"/>
</dbReference>